<keyword evidence="3" id="KW-1185">Reference proteome</keyword>
<dbReference type="AlphaFoldDB" id="A0A4P9VLY6"/>
<dbReference type="PANTHER" id="PTHR42760:SF78">
    <property type="entry name" value="3-OXOACYL-[ACYL-CARRIER-PROTEIN] REDUCTASE [NADH]"/>
    <property type="match status" value="1"/>
</dbReference>
<dbReference type="SUPFAM" id="SSF51735">
    <property type="entry name" value="NAD(P)-binding Rossmann-fold domains"/>
    <property type="match status" value="1"/>
</dbReference>
<gene>
    <name evidence="2" type="ORF">B9G39_07905</name>
</gene>
<dbReference type="InterPro" id="IPR002347">
    <property type="entry name" value="SDR_fam"/>
</dbReference>
<dbReference type="EMBL" id="NDXW01000001">
    <property type="protein sequence ID" value="RDH43367.1"/>
    <property type="molecule type" value="Genomic_DNA"/>
</dbReference>
<proteinExistence type="inferred from homology"/>
<accession>A0A4P9VLY6</accession>
<comment type="similarity">
    <text evidence="1">Belongs to the short-chain dehydrogenases/reductases (SDR) family.</text>
</comment>
<name>A0A4P9VLY6_9GAMM</name>
<dbReference type="Pfam" id="PF13561">
    <property type="entry name" value="adh_short_C2"/>
    <property type="match status" value="1"/>
</dbReference>
<dbReference type="CDD" id="cd05233">
    <property type="entry name" value="SDR_c"/>
    <property type="match status" value="1"/>
</dbReference>
<dbReference type="RefSeq" id="WP_094786708.1">
    <property type="nucleotide sequence ID" value="NZ_NDXW01000001.1"/>
</dbReference>
<comment type="caution">
    <text evidence="2">The sequence shown here is derived from an EMBL/GenBank/DDBJ whole genome shotgun (WGS) entry which is preliminary data.</text>
</comment>
<dbReference type="Proteomes" id="UP000257039">
    <property type="component" value="Unassembled WGS sequence"/>
</dbReference>
<dbReference type="InterPro" id="IPR036291">
    <property type="entry name" value="NAD(P)-bd_dom_sf"/>
</dbReference>
<protein>
    <submittedName>
        <fullName evidence="2">SDR family oxidoreductase</fullName>
    </submittedName>
</protein>
<evidence type="ECO:0000313" key="3">
    <source>
        <dbReference type="Proteomes" id="UP000257039"/>
    </source>
</evidence>
<evidence type="ECO:0000313" key="2">
    <source>
        <dbReference type="EMBL" id="RDH43367.1"/>
    </source>
</evidence>
<evidence type="ECO:0000256" key="1">
    <source>
        <dbReference type="ARBA" id="ARBA00006484"/>
    </source>
</evidence>
<dbReference type="Gene3D" id="3.40.50.720">
    <property type="entry name" value="NAD(P)-binding Rossmann-like Domain"/>
    <property type="match status" value="1"/>
</dbReference>
<sequence>MRAHTLLILGVNSTLAGAFLEQLKKPTHYYVLGIDRQEKASYSQLTDYMMLDFSQTSIQQIGQELPLDFSGELVFISCIGRFGDRKDKHQGRSRLSTTDVLAQINVNLMYVTSFCCEVINRCLYSGGKCRIVIVGSSAAWVGSRDIGYGIAKAGLNGLVLSLSKSFATQGITVLGVNPGIFDSLMANNVSPERQQDAIRSTHIKRAGQVDEIASVLNYAALEAPDYMTGAILSVNGGQYT</sequence>
<reference evidence="2 3" key="1">
    <citation type="submission" date="2017-04" db="EMBL/GenBank/DDBJ databases">
        <title>Draft genome sequence of Zooshikella ganghwensis VG4 isolated from Red Sea sediments.</title>
        <authorList>
            <person name="Rehman Z."/>
            <person name="Alam I."/>
            <person name="Kamau A."/>
            <person name="Bajic V."/>
            <person name="Leiknes T."/>
        </authorList>
    </citation>
    <scope>NUCLEOTIDE SEQUENCE [LARGE SCALE GENOMIC DNA]</scope>
    <source>
        <strain evidence="2 3">VG4</strain>
    </source>
</reference>
<dbReference type="GO" id="GO:0016616">
    <property type="term" value="F:oxidoreductase activity, acting on the CH-OH group of donors, NAD or NADP as acceptor"/>
    <property type="evidence" value="ECO:0007669"/>
    <property type="project" value="TreeGrafter"/>
</dbReference>
<dbReference type="PANTHER" id="PTHR42760">
    <property type="entry name" value="SHORT-CHAIN DEHYDROGENASES/REDUCTASES FAMILY MEMBER"/>
    <property type="match status" value="1"/>
</dbReference>
<organism evidence="2 3">
    <name type="scientific">Zooshikella ganghwensis</name>
    <dbReference type="NCBI Taxonomy" id="202772"/>
    <lineage>
        <taxon>Bacteria</taxon>
        <taxon>Pseudomonadati</taxon>
        <taxon>Pseudomonadota</taxon>
        <taxon>Gammaproteobacteria</taxon>
        <taxon>Oceanospirillales</taxon>
        <taxon>Zooshikellaceae</taxon>
        <taxon>Zooshikella</taxon>
    </lineage>
</organism>
<dbReference type="PRINTS" id="PR00081">
    <property type="entry name" value="GDHRDH"/>
</dbReference>